<feature type="domain" description="Glycosyl hydrolases family 2 sugar binding" evidence="6">
    <location>
        <begin position="44"/>
        <end position="142"/>
    </location>
</feature>
<dbReference type="SUPFAM" id="SSF49785">
    <property type="entry name" value="Galactose-binding domain-like"/>
    <property type="match status" value="1"/>
</dbReference>
<evidence type="ECO:0000256" key="2">
    <source>
        <dbReference type="ARBA" id="ARBA00022801"/>
    </source>
</evidence>
<dbReference type="RefSeq" id="WP_258876845.1">
    <property type="nucleotide sequence ID" value="NZ_CP048914.1"/>
</dbReference>
<evidence type="ECO:0000256" key="3">
    <source>
        <dbReference type="ARBA" id="ARBA00023295"/>
    </source>
</evidence>
<protein>
    <submittedName>
        <fullName evidence="7">Glycoside hydrolase family 2 protein</fullName>
    </submittedName>
</protein>
<organism evidence="7 8">
    <name type="scientific">Candidatus Xianfuyuplasma coldseepsis</name>
    <dbReference type="NCBI Taxonomy" id="2782163"/>
    <lineage>
        <taxon>Bacteria</taxon>
        <taxon>Bacillati</taxon>
        <taxon>Mycoplasmatota</taxon>
        <taxon>Mollicutes</taxon>
        <taxon>Candidatus Izemoplasmatales</taxon>
        <taxon>Candidatus Izemoplasmataceae</taxon>
        <taxon>Candidatus Xianfuyuplasma</taxon>
    </lineage>
</organism>
<evidence type="ECO:0000256" key="1">
    <source>
        <dbReference type="ARBA" id="ARBA00007401"/>
    </source>
</evidence>
<reference evidence="7 8" key="1">
    <citation type="submission" date="2020-02" db="EMBL/GenBank/DDBJ databases">
        <authorList>
            <person name="Zheng R.K."/>
            <person name="Sun C.M."/>
        </authorList>
    </citation>
    <scope>NUCLEOTIDE SEQUENCE [LARGE SCALE GENOMIC DNA]</scope>
    <source>
        <strain evidence="8">zrk13</strain>
    </source>
</reference>
<dbReference type="PANTHER" id="PTHR42732:SF1">
    <property type="entry name" value="BETA-MANNOSIDASE"/>
    <property type="match status" value="1"/>
</dbReference>
<dbReference type="Gene3D" id="3.20.20.80">
    <property type="entry name" value="Glycosidases"/>
    <property type="match status" value="1"/>
</dbReference>
<proteinExistence type="inferred from homology"/>
<dbReference type="PANTHER" id="PTHR42732">
    <property type="entry name" value="BETA-GALACTOSIDASE"/>
    <property type="match status" value="1"/>
</dbReference>
<evidence type="ECO:0000313" key="8">
    <source>
        <dbReference type="Proteomes" id="UP000514720"/>
    </source>
</evidence>
<dbReference type="Proteomes" id="UP000514720">
    <property type="component" value="Chromosome"/>
</dbReference>
<sequence>MKKIRLNGEWSFTKDNGFDANAKWEIVQVPHTWNNLDGQDGGNDYYRGTCFYKRDIEVASHEGRVFLEFEGVNSIGTVYLNGTELGTHKGGYSTFRFDITDSAIEGTNELLVAVDNSHHEDVMPLMADFTFYGGIYRDSYLVYTAPIAFDLTHKGAPGVYVSQTDISYKQANFTIDTYMNNDLEDTDVSLSIQVLDANDSVVLSQEEVIHLSNHVHTSSRLQLNNPHLWNGVKDPYLYTIVVTLIANNTIVDERRIPTGFRFFHMDENAFYLNGELLRLNGVSRHQDRKDVGNALTKAMHEEDMAFIKEIGANSIRLAHYQQAQYFYDLCDTEGMIIWAEIPYITRPSKEDHTGSNPMSQMEELVKQNYNHSSIVMWGVQNEITAVGKRDNVEEIVTNLHNLTKSLDPYRLTTQAQVSMHPALDSMNTITDVVAFNHYFGWYSGVVEDFKGWLADYREKNPTRPLGLSEYGVEGIIKYHSDTPQVKDYTEEYHALWHEKAYDILSNTPYIWGTYVWNMFTFAADFRDEGGVQGLNNKGLVNFDRTIRKDAFFYYKAKWSKEPMVHLNSKRFVERHNKDITLKAYSNLDEITFFLNGQKVPTTDHYDVIYTANVTLQEGENTVTVCAGELCDETVFITVDEPNPSYSVPEADQGKGVLNLNVDNWFDDQLDNDEILQIDPMYYNVNMTIQELLDNPDTEQIFDTYFSEFRKHPMFEMAAGMSLMMIHEFDKNSMPLALLIQVNKALQQYKK</sequence>
<dbReference type="InterPro" id="IPR036156">
    <property type="entry name" value="Beta-gal/glucu_dom_sf"/>
</dbReference>
<gene>
    <name evidence="7" type="ORF">G4Z02_04745</name>
</gene>
<dbReference type="SUPFAM" id="SSF49303">
    <property type="entry name" value="beta-Galactosidase/glucuronidase domain"/>
    <property type="match status" value="1"/>
</dbReference>
<evidence type="ECO:0000259" key="4">
    <source>
        <dbReference type="Pfam" id="PF00703"/>
    </source>
</evidence>
<dbReference type="GO" id="GO:0004553">
    <property type="term" value="F:hydrolase activity, hydrolyzing O-glycosyl compounds"/>
    <property type="evidence" value="ECO:0007669"/>
    <property type="project" value="InterPro"/>
</dbReference>
<keyword evidence="8" id="KW-1185">Reference proteome</keyword>
<dbReference type="EMBL" id="CP048914">
    <property type="protein sequence ID" value="QMS85076.1"/>
    <property type="molecule type" value="Genomic_DNA"/>
</dbReference>
<dbReference type="InterPro" id="IPR006104">
    <property type="entry name" value="Glyco_hydro_2_N"/>
</dbReference>
<dbReference type="InterPro" id="IPR013783">
    <property type="entry name" value="Ig-like_fold"/>
</dbReference>
<dbReference type="InterPro" id="IPR051913">
    <property type="entry name" value="GH2_Domain-Containing"/>
</dbReference>
<keyword evidence="2 7" id="KW-0378">Hydrolase</keyword>
<dbReference type="InterPro" id="IPR017853">
    <property type="entry name" value="GH"/>
</dbReference>
<feature type="domain" description="Glycoside hydrolase family 2 catalytic" evidence="5">
    <location>
        <begin position="266"/>
        <end position="558"/>
    </location>
</feature>
<dbReference type="KEGG" id="xcl:G4Z02_04745"/>
<comment type="similarity">
    <text evidence="1">Belongs to the glycosyl hydrolase 2 family.</text>
</comment>
<dbReference type="Pfam" id="PF02836">
    <property type="entry name" value="Glyco_hydro_2_C"/>
    <property type="match status" value="1"/>
</dbReference>
<dbReference type="InterPro" id="IPR006103">
    <property type="entry name" value="Glyco_hydro_2_cat"/>
</dbReference>
<evidence type="ECO:0000313" key="7">
    <source>
        <dbReference type="EMBL" id="QMS85076.1"/>
    </source>
</evidence>
<dbReference type="GO" id="GO:0005975">
    <property type="term" value="P:carbohydrate metabolic process"/>
    <property type="evidence" value="ECO:0007669"/>
    <property type="project" value="InterPro"/>
</dbReference>
<dbReference type="InterPro" id="IPR008979">
    <property type="entry name" value="Galactose-bd-like_sf"/>
</dbReference>
<dbReference type="Pfam" id="PF02837">
    <property type="entry name" value="Glyco_hydro_2_N"/>
    <property type="match status" value="1"/>
</dbReference>
<accession>A0A7L7KS92</accession>
<dbReference type="Pfam" id="PF00703">
    <property type="entry name" value="Glyco_hydro_2"/>
    <property type="match status" value="1"/>
</dbReference>
<dbReference type="Gene3D" id="2.60.120.260">
    <property type="entry name" value="Galactose-binding domain-like"/>
    <property type="match status" value="1"/>
</dbReference>
<dbReference type="InterPro" id="IPR006101">
    <property type="entry name" value="Glyco_hydro_2"/>
</dbReference>
<feature type="domain" description="Glycoside hydrolase family 2 immunoglobulin-like beta-sandwich" evidence="4">
    <location>
        <begin position="163"/>
        <end position="261"/>
    </location>
</feature>
<keyword evidence="3" id="KW-0326">Glycosidase</keyword>
<dbReference type="AlphaFoldDB" id="A0A7L7KS92"/>
<dbReference type="PRINTS" id="PR00132">
    <property type="entry name" value="GLHYDRLASE2"/>
</dbReference>
<evidence type="ECO:0000259" key="5">
    <source>
        <dbReference type="Pfam" id="PF02836"/>
    </source>
</evidence>
<evidence type="ECO:0000259" key="6">
    <source>
        <dbReference type="Pfam" id="PF02837"/>
    </source>
</evidence>
<name>A0A7L7KS92_9MOLU</name>
<dbReference type="Gene3D" id="2.60.40.10">
    <property type="entry name" value="Immunoglobulins"/>
    <property type="match status" value="2"/>
</dbReference>
<dbReference type="SUPFAM" id="SSF51445">
    <property type="entry name" value="(Trans)glycosidases"/>
    <property type="match status" value="1"/>
</dbReference>
<dbReference type="InterPro" id="IPR006102">
    <property type="entry name" value="Ig-like_GH2"/>
</dbReference>